<dbReference type="InterPro" id="IPR051793">
    <property type="entry name" value="NADH:flavin_oxidoreductase"/>
</dbReference>
<evidence type="ECO:0000256" key="5">
    <source>
        <dbReference type="ARBA" id="ARBA00022643"/>
    </source>
</evidence>
<dbReference type="Proteomes" id="UP000268016">
    <property type="component" value="Unassembled WGS sequence"/>
</dbReference>
<keyword evidence="9" id="KW-0411">Iron-sulfur</keyword>
<name>A0A3N2QRL9_9RHOB</name>
<dbReference type="InterPro" id="IPR013785">
    <property type="entry name" value="Aldolase_TIM"/>
</dbReference>
<dbReference type="Pfam" id="PF07992">
    <property type="entry name" value="Pyr_redox_2"/>
    <property type="match status" value="1"/>
</dbReference>
<dbReference type="CDD" id="cd02930">
    <property type="entry name" value="DCR_FMN"/>
    <property type="match status" value="1"/>
</dbReference>
<keyword evidence="4" id="KW-0285">Flavoprotein</keyword>
<dbReference type="GO" id="GO:0010181">
    <property type="term" value="F:FMN binding"/>
    <property type="evidence" value="ECO:0007669"/>
    <property type="project" value="InterPro"/>
</dbReference>
<dbReference type="RefSeq" id="WP_123643741.1">
    <property type="nucleotide sequence ID" value="NZ_ML119091.1"/>
</dbReference>
<dbReference type="PANTHER" id="PTHR42917:SF2">
    <property type="entry name" value="2,4-DIENOYL-COA REDUCTASE [(2E)-ENOYL-COA-PRODUCING]"/>
    <property type="match status" value="1"/>
</dbReference>
<keyword evidence="13" id="KW-1185">Reference proteome</keyword>
<dbReference type="Gene3D" id="3.50.50.60">
    <property type="entry name" value="FAD/NAD(P)-binding domain"/>
    <property type="match status" value="1"/>
</dbReference>
<protein>
    <submittedName>
        <fullName evidence="12">FAD-dependent oxidoreductase</fullName>
    </submittedName>
</protein>
<accession>A0A3N2QRL9</accession>
<keyword evidence="8" id="KW-0408">Iron</keyword>
<dbReference type="SUPFAM" id="SSF51905">
    <property type="entry name" value="FAD/NAD(P)-binding domain"/>
    <property type="match status" value="1"/>
</dbReference>
<dbReference type="PANTHER" id="PTHR42917">
    <property type="entry name" value="2,4-DIENOYL-COA REDUCTASE"/>
    <property type="match status" value="1"/>
</dbReference>
<dbReference type="InterPro" id="IPR036188">
    <property type="entry name" value="FAD/NAD-bd_sf"/>
</dbReference>
<organism evidence="12 13">
    <name type="scientific">Histidinibacterium lentulum</name>
    <dbReference type="NCBI Taxonomy" id="2480588"/>
    <lineage>
        <taxon>Bacteria</taxon>
        <taxon>Pseudomonadati</taxon>
        <taxon>Pseudomonadota</taxon>
        <taxon>Alphaproteobacteria</taxon>
        <taxon>Rhodobacterales</taxon>
        <taxon>Paracoccaceae</taxon>
        <taxon>Histidinibacterium</taxon>
    </lineage>
</organism>
<evidence type="ECO:0000259" key="11">
    <source>
        <dbReference type="Pfam" id="PF07992"/>
    </source>
</evidence>
<dbReference type="PRINTS" id="PR00411">
    <property type="entry name" value="PNDRDTASEI"/>
</dbReference>
<proteinExistence type="inferred from homology"/>
<dbReference type="GO" id="GO:0033543">
    <property type="term" value="P:fatty acid beta-oxidation, unsaturated, even number, reductase/isomerase pathway"/>
    <property type="evidence" value="ECO:0007669"/>
    <property type="project" value="TreeGrafter"/>
</dbReference>
<reference evidence="12 13" key="1">
    <citation type="submission" date="2018-10" db="EMBL/GenBank/DDBJ databases">
        <title>Histidinibacterium lentulum gen. nov., sp. nov., a marine bacterium from the culture broth of Picochlorum sp. 122.</title>
        <authorList>
            <person name="Wang G."/>
        </authorList>
    </citation>
    <scope>NUCLEOTIDE SEQUENCE [LARGE SCALE GENOMIC DNA]</scope>
    <source>
        <strain evidence="12 13">B17</strain>
    </source>
</reference>
<evidence type="ECO:0000256" key="8">
    <source>
        <dbReference type="ARBA" id="ARBA00023004"/>
    </source>
</evidence>
<dbReference type="AlphaFoldDB" id="A0A3N2QRL9"/>
<evidence type="ECO:0000256" key="6">
    <source>
        <dbReference type="ARBA" id="ARBA00022723"/>
    </source>
</evidence>
<dbReference type="EMBL" id="RDRB01000011">
    <property type="protein sequence ID" value="ROT97831.1"/>
    <property type="molecule type" value="Genomic_DNA"/>
</dbReference>
<comment type="cofactor">
    <cofactor evidence="1">
        <name>FMN</name>
        <dbReference type="ChEBI" id="CHEBI:58210"/>
    </cofactor>
</comment>
<dbReference type="SUPFAM" id="SSF51971">
    <property type="entry name" value="Nucleotide-binding domain"/>
    <property type="match status" value="1"/>
</dbReference>
<evidence type="ECO:0000256" key="1">
    <source>
        <dbReference type="ARBA" id="ARBA00001917"/>
    </source>
</evidence>
<comment type="similarity">
    <text evidence="3">In the N-terminal section; belongs to the NADH:flavin oxidoreductase/NADH oxidase family.</text>
</comment>
<evidence type="ECO:0000313" key="13">
    <source>
        <dbReference type="Proteomes" id="UP000268016"/>
    </source>
</evidence>
<dbReference type="GO" id="GO:0046872">
    <property type="term" value="F:metal ion binding"/>
    <property type="evidence" value="ECO:0007669"/>
    <property type="project" value="UniProtKB-KW"/>
</dbReference>
<sequence length="671" mass="71008">MSDYPHLFAPLELGHVTLPNRAIMGSMHTGLEELGDWRRLAAFYAERARGGAGLIVTGGMAPNREGGVYPGAAGLFSDRDIETHRRVTGEVHEAGGLIAMQVLHAGRYAYSPEAVAPSALKSPISPFAPRELDDAGVEAQLDAIAAAAARAREAAYDGVEIMGSEGYFLNQFLAGRTNRRKDRWGGSIGNRQRAPLEAVRRVRAAVGRDFVVIYRISLLDLVPGGQSWDEVVGLAKGMEAAGASILNTGIGWHEARVPTIATSVPRAAFAWVTKKLRGEVGLPLVTSNRINTPDVAERVLAEGCADLVSMARPFLADAAFMAKARAGRARQIAPCIACNQACLDHTFELKVASCLVNPRACHETEIPLVRAESVKRIAVVGAGPAGMAAAITLAERGHEVTLWEREARIGGQLNYARAIPGKEEFHGLVDWFAARLEEAGVALRLGVEAEAAELAGADAVILATGVVPRDPRIPGQDLPHVLDYGEVLRGAPVGRRVAIVGAGGIGFDVAAFLVTGESQTEDLPGWMAEWGVCDPGEVAGGLCPEGPRPAPPVREVTLLQRKAEKPGRGLGKTTGWIHRAHLKMKGVRMVPGVAYERIDGEGLHVRFADGRREVIPADTVVICAGQEPERGLVPALQAAGAAVHVIGGADVAAELDAKRAIDQAVRLASAL</sequence>
<dbReference type="Gene3D" id="3.20.20.70">
    <property type="entry name" value="Aldolase class I"/>
    <property type="match status" value="1"/>
</dbReference>
<keyword evidence="7" id="KW-0560">Oxidoreductase</keyword>
<evidence type="ECO:0000256" key="3">
    <source>
        <dbReference type="ARBA" id="ARBA00011048"/>
    </source>
</evidence>
<dbReference type="SUPFAM" id="SSF51395">
    <property type="entry name" value="FMN-linked oxidoreductases"/>
    <property type="match status" value="1"/>
</dbReference>
<dbReference type="InterPro" id="IPR023753">
    <property type="entry name" value="FAD/NAD-binding_dom"/>
</dbReference>
<comment type="cofactor">
    <cofactor evidence="2">
        <name>[4Fe-4S] cluster</name>
        <dbReference type="ChEBI" id="CHEBI:49883"/>
    </cofactor>
</comment>
<feature type="domain" description="NADH:flavin oxidoreductase/NADH oxidase N-terminal" evidence="10">
    <location>
        <begin position="7"/>
        <end position="330"/>
    </location>
</feature>
<evidence type="ECO:0000313" key="12">
    <source>
        <dbReference type="EMBL" id="ROT97831.1"/>
    </source>
</evidence>
<evidence type="ECO:0000256" key="4">
    <source>
        <dbReference type="ARBA" id="ARBA00022630"/>
    </source>
</evidence>
<comment type="caution">
    <text evidence="12">The sequence shown here is derived from an EMBL/GenBank/DDBJ whole genome shotgun (WGS) entry which is preliminary data.</text>
</comment>
<dbReference type="GO" id="GO:0008670">
    <property type="term" value="F:2,4-dienoyl-CoA reductase (NADPH) activity"/>
    <property type="evidence" value="ECO:0007669"/>
    <property type="project" value="TreeGrafter"/>
</dbReference>
<evidence type="ECO:0000256" key="2">
    <source>
        <dbReference type="ARBA" id="ARBA00001966"/>
    </source>
</evidence>
<evidence type="ECO:0000256" key="9">
    <source>
        <dbReference type="ARBA" id="ARBA00023014"/>
    </source>
</evidence>
<dbReference type="PRINTS" id="PR00368">
    <property type="entry name" value="FADPNR"/>
</dbReference>
<feature type="domain" description="FAD/NAD(P)-binding" evidence="11">
    <location>
        <begin position="376"/>
        <end position="649"/>
    </location>
</feature>
<dbReference type="GO" id="GO:0051536">
    <property type="term" value="F:iron-sulfur cluster binding"/>
    <property type="evidence" value="ECO:0007669"/>
    <property type="project" value="UniProtKB-KW"/>
</dbReference>
<keyword evidence="5" id="KW-0288">FMN</keyword>
<evidence type="ECO:0000259" key="10">
    <source>
        <dbReference type="Pfam" id="PF00724"/>
    </source>
</evidence>
<dbReference type="Pfam" id="PF00724">
    <property type="entry name" value="Oxidored_FMN"/>
    <property type="match status" value="1"/>
</dbReference>
<gene>
    <name evidence="12" type="ORF">EAT49_18185</name>
</gene>
<dbReference type="Gene3D" id="3.40.50.720">
    <property type="entry name" value="NAD(P)-binding Rossmann-like Domain"/>
    <property type="match status" value="1"/>
</dbReference>
<keyword evidence="6" id="KW-0479">Metal-binding</keyword>
<dbReference type="OrthoDB" id="9784632at2"/>
<dbReference type="InterPro" id="IPR001155">
    <property type="entry name" value="OxRdtase_FMN_N"/>
</dbReference>
<evidence type="ECO:0000256" key="7">
    <source>
        <dbReference type="ARBA" id="ARBA00023002"/>
    </source>
</evidence>